<evidence type="ECO:0000313" key="2">
    <source>
        <dbReference type="Proteomes" id="UP000596902"/>
    </source>
</evidence>
<keyword evidence="2" id="KW-1185">Reference proteome</keyword>
<gene>
    <name evidence="1" type="ORF">GT037_010924</name>
</gene>
<evidence type="ECO:0000313" key="1">
    <source>
        <dbReference type="EMBL" id="KAF7670960.1"/>
    </source>
</evidence>
<reference evidence="1" key="2">
    <citation type="submission" date="2020-08" db="EMBL/GenBank/DDBJ databases">
        <title>Draft Genome Sequence of Cumin Blight Pathogen Alternaria burnsii.</title>
        <authorList>
            <person name="Feng Z."/>
        </authorList>
    </citation>
    <scope>NUCLEOTIDE SEQUENCE</scope>
    <source>
        <strain evidence="1">CBS107.38</strain>
    </source>
</reference>
<dbReference type="Proteomes" id="UP000596902">
    <property type="component" value="Unassembled WGS sequence"/>
</dbReference>
<protein>
    <submittedName>
        <fullName evidence="1">Uncharacterized protein</fullName>
    </submittedName>
</protein>
<comment type="caution">
    <text evidence="1">The sequence shown here is derived from an EMBL/GenBank/DDBJ whole genome shotgun (WGS) entry which is preliminary data.</text>
</comment>
<dbReference type="GeneID" id="62209149"/>
<accession>A0A8H7AXG7</accession>
<name>A0A8H7AXG7_9PLEO</name>
<dbReference type="AlphaFoldDB" id="A0A8H7AXG7"/>
<reference evidence="1" key="1">
    <citation type="submission" date="2020-01" db="EMBL/GenBank/DDBJ databases">
        <authorList>
            <person name="Feng Z.H.Z."/>
        </authorList>
    </citation>
    <scope>NUCLEOTIDE SEQUENCE</scope>
    <source>
        <strain evidence="1">CBS107.38</strain>
    </source>
</reference>
<sequence>MDIPHAQTKTHIRGFRNYLCLNFWGNDTGEGPCSSEHSATLEEFLRSKRKSKKKKVQRRSSKSIAKLSSFFEHSRHLVVGSKIVGHIFEDENSPPSWQSSDRLYIIPECRWALGLRRSGRGYRYMYRVFISDLSWQQRKHMFDDKGIYEDIVLV</sequence>
<proteinExistence type="predicted"/>
<dbReference type="RefSeq" id="XP_038781342.1">
    <property type="nucleotide sequence ID" value="XM_038935971.1"/>
</dbReference>
<dbReference type="EMBL" id="JAAABM010000026">
    <property type="protein sequence ID" value="KAF7670960.1"/>
    <property type="molecule type" value="Genomic_DNA"/>
</dbReference>
<organism evidence="1 2">
    <name type="scientific">Alternaria burnsii</name>
    <dbReference type="NCBI Taxonomy" id="1187904"/>
    <lineage>
        <taxon>Eukaryota</taxon>
        <taxon>Fungi</taxon>
        <taxon>Dikarya</taxon>
        <taxon>Ascomycota</taxon>
        <taxon>Pezizomycotina</taxon>
        <taxon>Dothideomycetes</taxon>
        <taxon>Pleosporomycetidae</taxon>
        <taxon>Pleosporales</taxon>
        <taxon>Pleosporineae</taxon>
        <taxon>Pleosporaceae</taxon>
        <taxon>Alternaria</taxon>
        <taxon>Alternaria sect. Alternaria</taxon>
    </lineage>
</organism>